<sequence>MASAPQVMAQKHGLPLHALSSVWRWCATPRGPTKRGTPAGCIPRTHESKRHPFDPPITAKGCQQAEQVARVLYGAGGFHRVVSSPYLRCVQTALVIAERLDLPVELDHELGEIYGPTIFGQDLLEPASRPWRSHEELKRALGDLLGAGHPSLARICPDSLAGRMPQWPEAPCEARRRCASSFQRYVQQARETEWGCVLVSHTYMVQASLSAFPPTSAWTLASIGYCATLMCHFRSPATEDAGAEPDPAAAAAAVPQQECGEEASPDFDVVNFRTLHVKVADQAGSPRRLVAKARLDQGSRRACEESLVKARGCGERSDLGSVRSCALSALRRRSDLAVLDVGGSSLARRRGLEPPMGKSLSENPGGSSLARRRGLGLGLEVPMCKSFSE</sequence>
<reference evidence="2" key="1">
    <citation type="submission" date="2023-10" db="EMBL/GenBank/DDBJ databases">
        <authorList>
            <person name="Chen Y."/>
            <person name="Shah S."/>
            <person name="Dougan E. K."/>
            <person name="Thang M."/>
            <person name="Chan C."/>
        </authorList>
    </citation>
    <scope>NUCLEOTIDE SEQUENCE [LARGE SCALE GENOMIC DNA]</scope>
</reference>
<feature type="region of interest" description="Disordered" evidence="1">
    <location>
        <begin position="347"/>
        <end position="372"/>
    </location>
</feature>
<dbReference type="Gene3D" id="3.40.50.1240">
    <property type="entry name" value="Phosphoglycerate mutase-like"/>
    <property type="match status" value="1"/>
</dbReference>
<dbReference type="PANTHER" id="PTHR16469">
    <property type="entry name" value="UBIQUITIN-ASSOCIATED AND SH3 DOMAIN-CONTAINING BA-RELATED"/>
    <property type="match status" value="1"/>
</dbReference>
<accession>A0ABN9UHK6</accession>
<evidence type="ECO:0000313" key="3">
    <source>
        <dbReference type="Proteomes" id="UP001189429"/>
    </source>
</evidence>
<dbReference type="InterPro" id="IPR013078">
    <property type="entry name" value="His_Pase_superF_clade-1"/>
</dbReference>
<dbReference type="InterPro" id="IPR029033">
    <property type="entry name" value="His_PPase_superfam"/>
</dbReference>
<dbReference type="SUPFAM" id="SSF53254">
    <property type="entry name" value="Phosphoglycerate mutase-like"/>
    <property type="match status" value="1"/>
</dbReference>
<dbReference type="InterPro" id="IPR051710">
    <property type="entry name" value="Phosphatase_SH3-domain"/>
</dbReference>
<dbReference type="PANTHER" id="PTHR16469:SF27">
    <property type="entry name" value="UBIQUITIN-ASSOCIATED AND SH3 DOMAIN-CONTAINING BA-RELATED"/>
    <property type="match status" value="1"/>
</dbReference>
<dbReference type="CDD" id="cd07067">
    <property type="entry name" value="HP_PGM_like"/>
    <property type="match status" value="1"/>
</dbReference>
<comment type="caution">
    <text evidence="2">The sequence shown here is derived from an EMBL/GenBank/DDBJ whole genome shotgun (WGS) entry which is preliminary data.</text>
</comment>
<name>A0ABN9UHK6_9DINO</name>
<gene>
    <name evidence="2" type="ORF">PCOR1329_LOCUS48283</name>
</gene>
<dbReference type="Proteomes" id="UP001189429">
    <property type="component" value="Unassembled WGS sequence"/>
</dbReference>
<proteinExistence type="predicted"/>
<organism evidence="2 3">
    <name type="scientific">Prorocentrum cordatum</name>
    <dbReference type="NCBI Taxonomy" id="2364126"/>
    <lineage>
        <taxon>Eukaryota</taxon>
        <taxon>Sar</taxon>
        <taxon>Alveolata</taxon>
        <taxon>Dinophyceae</taxon>
        <taxon>Prorocentrales</taxon>
        <taxon>Prorocentraceae</taxon>
        <taxon>Prorocentrum</taxon>
    </lineage>
</organism>
<evidence type="ECO:0000256" key="1">
    <source>
        <dbReference type="SAM" id="MobiDB-lite"/>
    </source>
</evidence>
<evidence type="ECO:0000313" key="2">
    <source>
        <dbReference type="EMBL" id="CAK0858650.1"/>
    </source>
</evidence>
<keyword evidence="3" id="KW-1185">Reference proteome</keyword>
<dbReference type="EMBL" id="CAUYUJ010015830">
    <property type="protein sequence ID" value="CAK0858650.1"/>
    <property type="molecule type" value="Genomic_DNA"/>
</dbReference>
<dbReference type="Pfam" id="PF00300">
    <property type="entry name" value="His_Phos_1"/>
    <property type="match status" value="1"/>
</dbReference>
<protein>
    <submittedName>
        <fullName evidence="2">Uncharacterized protein</fullName>
    </submittedName>
</protein>